<evidence type="ECO:0000256" key="1">
    <source>
        <dbReference type="SAM" id="MobiDB-lite"/>
    </source>
</evidence>
<dbReference type="EMBL" id="VCAU01000138">
    <property type="protein sequence ID" value="KAF9884016.1"/>
    <property type="molecule type" value="Genomic_DNA"/>
</dbReference>
<evidence type="ECO:0000313" key="3">
    <source>
        <dbReference type="Proteomes" id="UP001194746"/>
    </source>
</evidence>
<dbReference type="SUPFAM" id="SSF48403">
    <property type="entry name" value="Ankyrin repeat"/>
    <property type="match status" value="1"/>
</dbReference>
<proteinExistence type="predicted"/>
<feature type="compositionally biased region" description="Basic and acidic residues" evidence="1">
    <location>
        <begin position="1"/>
        <end position="18"/>
    </location>
</feature>
<name>A0AAD4CCP9_ASPNN</name>
<comment type="caution">
    <text evidence="2">The sequence shown here is derived from an EMBL/GenBank/DDBJ whole genome shotgun (WGS) entry which is preliminary data.</text>
</comment>
<reference evidence="2" key="1">
    <citation type="journal article" date="2019" name="Beilstein J. Org. Chem.">
        <title>Nanangenines: drimane sesquiterpenoids as the dominant metabolite cohort of a novel Australian fungus, Aspergillus nanangensis.</title>
        <authorList>
            <person name="Lacey H.J."/>
            <person name="Gilchrist C.L.M."/>
            <person name="Crombie A."/>
            <person name="Kalaitzis J.A."/>
            <person name="Vuong D."/>
            <person name="Rutledge P.J."/>
            <person name="Turner P."/>
            <person name="Pitt J.I."/>
            <person name="Lacey E."/>
            <person name="Chooi Y.H."/>
            <person name="Piggott A.M."/>
        </authorList>
    </citation>
    <scope>NUCLEOTIDE SEQUENCE</scope>
    <source>
        <strain evidence="2">MST-FP2251</strain>
    </source>
</reference>
<protein>
    <submittedName>
        <fullName evidence="2">Uncharacterized protein</fullName>
    </submittedName>
</protein>
<dbReference type="Gene3D" id="1.25.40.20">
    <property type="entry name" value="Ankyrin repeat-containing domain"/>
    <property type="match status" value="1"/>
</dbReference>
<gene>
    <name evidence="2" type="ORF">FE257_002404</name>
</gene>
<sequence length="284" mass="32509">MALERRLNDIESRPKDTNKPQPWFCLKSRNSHESDWFGADLVDCIEGPLDIPLKIMYNTKHSPSQVAKFHWVTPSGDQPVRRRPARLSHNTEVVAHLLDIGAPMNFEPFAKATREKQYDILQSFLDHGWDISTESAIDNKVPSALVYTFNDLDLATWFLERGADPNKRCQLRDATPLSYAIFEASFAISELFFKYGASTEHGQLLHFASMRHGLDAQNILEYLCNKDPRAIIRINQFLDEGYPEYTMNYRFGLCTPVQYAARAGSLESEILDWARRISMAFGSL</sequence>
<dbReference type="Proteomes" id="UP001194746">
    <property type="component" value="Unassembled WGS sequence"/>
</dbReference>
<dbReference type="InterPro" id="IPR036770">
    <property type="entry name" value="Ankyrin_rpt-contain_sf"/>
</dbReference>
<evidence type="ECO:0000313" key="2">
    <source>
        <dbReference type="EMBL" id="KAF9884016.1"/>
    </source>
</evidence>
<organism evidence="2 3">
    <name type="scientific">Aspergillus nanangensis</name>
    <dbReference type="NCBI Taxonomy" id="2582783"/>
    <lineage>
        <taxon>Eukaryota</taxon>
        <taxon>Fungi</taxon>
        <taxon>Dikarya</taxon>
        <taxon>Ascomycota</taxon>
        <taxon>Pezizomycotina</taxon>
        <taxon>Eurotiomycetes</taxon>
        <taxon>Eurotiomycetidae</taxon>
        <taxon>Eurotiales</taxon>
        <taxon>Aspergillaceae</taxon>
        <taxon>Aspergillus</taxon>
        <taxon>Aspergillus subgen. Circumdati</taxon>
    </lineage>
</organism>
<feature type="region of interest" description="Disordered" evidence="1">
    <location>
        <begin position="1"/>
        <end position="20"/>
    </location>
</feature>
<accession>A0AAD4CCP9</accession>
<dbReference type="AlphaFoldDB" id="A0AAD4CCP9"/>
<reference evidence="2" key="2">
    <citation type="submission" date="2020-02" db="EMBL/GenBank/DDBJ databases">
        <authorList>
            <person name="Gilchrist C.L.M."/>
            <person name="Chooi Y.-H."/>
        </authorList>
    </citation>
    <scope>NUCLEOTIDE SEQUENCE</scope>
    <source>
        <strain evidence="2">MST-FP2251</strain>
    </source>
</reference>
<keyword evidence="3" id="KW-1185">Reference proteome</keyword>